<dbReference type="OMA" id="EHQDYVW"/>
<dbReference type="SUPFAM" id="SSF55811">
    <property type="entry name" value="Nudix"/>
    <property type="match status" value="1"/>
</dbReference>
<dbReference type="Gene3D" id="3.90.79.10">
    <property type="entry name" value="Nucleoside Triphosphate Pyrophosphohydrolase"/>
    <property type="match status" value="1"/>
</dbReference>
<keyword evidence="3" id="KW-1185">Reference proteome</keyword>
<dbReference type="InParanoid" id="E4UY38"/>
<dbReference type="VEuPathDB" id="FungiDB:MGYG_09100"/>
<organism evidence="3">
    <name type="scientific">Arthroderma gypseum (strain ATCC MYA-4604 / CBS 118893)</name>
    <name type="common">Microsporum gypseum</name>
    <dbReference type="NCBI Taxonomy" id="535722"/>
    <lineage>
        <taxon>Eukaryota</taxon>
        <taxon>Fungi</taxon>
        <taxon>Dikarya</taxon>
        <taxon>Ascomycota</taxon>
        <taxon>Pezizomycotina</taxon>
        <taxon>Eurotiomycetes</taxon>
        <taxon>Eurotiomycetidae</taxon>
        <taxon>Onygenales</taxon>
        <taxon>Arthrodermataceae</taxon>
        <taxon>Nannizzia</taxon>
    </lineage>
</organism>
<dbReference type="Proteomes" id="UP000002669">
    <property type="component" value="Unassembled WGS sequence"/>
</dbReference>
<dbReference type="HOGENOM" id="CLU_067850_0_1_1"/>
<dbReference type="PROSITE" id="PS51462">
    <property type="entry name" value="NUDIX"/>
    <property type="match status" value="1"/>
</dbReference>
<name>E4UY38_ARTGP</name>
<proteinExistence type="predicted"/>
<dbReference type="OrthoDB" id="276276at2759"/>
<dbReference type="RefSeq" id="XP_003173229.1">
    <property type="nucleotide sequence ID" value="XM_003173181.1"/>
</dbReference>
<dbReference type="PANTHER" id="PTHR43736:SF1">
    <property type="entry name" value="DIHYDRONEOPTERIN TRIPHOSPHATE DIPHOSPHATASE"/>
    <property type="match status" value="1"/>
</dbReference>
<dbReference type="PANTHER" id="PTHR43736">
    <property type="entry name" value="ADP-RIBOSE PYROPHOSPHATASE"/>
    <property type="match status" value="1"/>
</dbReference>
<evidence type="ECO:0000259" key="1">
    <source>
        <dbReference type="PROSITE" id="PS51462"/>
    </source>
</evidence>
<dbReference type="InterPro" id="IPR000086">
    <property type="entry name" value="NUDIX_hydrolase_dom"/>
</dbReference>
<dbReference type="eggNOG" id="ENOG502S8JU">
    <property type="taxonomic scope" value="Eukaryota"/>
</dbReference>
<dbReference type="InterPro" id="IPR015797">
    <property type="entry name" value="NUDIX_hydrolase-like_dom_sf"/>
</dbReference>
<evidence type="ECO:0000313" key="2">
    <source>
        <dbReference type="EMBL" id="EFR02818.1"/>
    </source>
</evidence>
<dbReference type="CDD" id="cd02883">
    <property type="entry name" value="NUDIX_Hydrolase"/>
    <property type="match status" value="1"/>
</dbReference>
<sequence length="203" mass="23165">MERTFKVDQQLDEFDIPIIDFFASKPNHTAFIVGAFIFSPAREPTTTVTDNEARRPPRALLLRRAITDSLGGLWEGPGGSCDDTDATVLDSVAREVYEETGLHVSRIRDLVAVDQWDRVKGGEHTKAIKFTFWVDVHEARDAPDWENQIKLAPSEHEQYRWVTEADVARYLAGQEEAIKFTFPVAAKNYLEAFAVYNRVMRVY</sequence>
<evidence type="ECO:0000313" key="3">
    <source>
        <dbReference type="Proteomes" id="UP000002669"/>
    </source>
</evidence>
<dbReference type="Pfam" id="PF00293">
    <property type="entry name" value="NUDIX"/>
    <property type="match status" value="1"/>
</dbReference>
<accession>E4UY38</accession>
<reference evidence="3" key="1">
    <citation type="journal article" date="2012" name="MBio">
        <title>Comparative genome analysis of Trichophyton rubrum and related dermatophytes reveals candidate genes involved in infection.</title>
        <authorList>
            <person name="Martinez D.A."/>
            <person name="Oliver B.G."/>
            <person name="Graeser Y."/>
            <person name="Goldberg J.M."/>
            <person name="Li W."/>
            <person name="Martinez-Rossi N.M."/>
            <person name="Monod M."/>
            <person name="Shelest E."/>
            <person name="Barton R.C."/>
            <person name="Birch E."/>
            <person name="Brakhage A.A."/>
            <person name="Chen Z."/>
            <person name="Gurr S.J."/>
            <person name="Heiman D."/>
            <person name="Heitman J."/>
            <person name="Kosti I."/>
            <person name="Rossi A."/>
            <person name="Saif S."/>
            <person name="Samalova M."/>
            <person name="Saunders C.W."/>
            <person name="Shea T."/>
            <person name="Summerbell R.C."/>
            <person name="Xu J."/>
            <person name="Young S."/>
            <person name="Zeng Q."/>
            <person name="Birren B.W."/>
            <person name="Cuomo C.A."/>
            <person name="White T.C."/>
        </authorList>
    </citation>
    <scope>NUCLEOTIDE SEQUENCE [LARGE SCALE GENOMIC DNA]</scope>
    <source>
        <strain evidence="3">ATCC MYA-4604 / CBS 118893</strain>
    </source>
</reference>
<protein>
    <recommendedName>
        <fullName evidence="1">Nudix hydrolase domain-containing protein</fullName>
    </recommendedName>
</protein>
<gene>
    <name evidence="2" type="ORF">MGYG_09100</name>
</gene>
<dbReference type="EMBL" id="DS989825">
    <property type="protein sequence ID" value="EFR02818.1"/>
    <property type="molecule type" value="Genomic_DNA"/>
</dbReference>
<dbReference type="AlphaFoldDB" id="E4UY38"/>
<dbReference type="GeneID" id="10028508"/>
<feature type="domain" description="Nudix hydrolase" evidence="1">
    <location>
        <begin position="40"/>
        <end position="190"/>
    </location>
</feature>